<dbReference type="EMBL" id="JBGFUD010001839">
    <property type="protein sequence ID" value="MFH4976822.1"/>
    <property type="molecule type" value="Genomic_DNA"/>
</dbReference>
<feature type="signal peptide" evidence="1">
    <location>
        <begin position="1"/>
        <end position="24"/>
    </location>
</feature>
<sequence length="83" mass="9548">MWRTVELRCFSFLLAMLLQVSVESKESDYFIRSPKWQNLSPFGGSLVSGRGNFRPGFVSRAADTLQYLTDPLLMIKRSDLESR</sequence>
<accession>A0ABD6EJT5</accession>
<proteinExistence type="predicted"/>
<organism evidence="2 3">
    <name type="scientific">Gnathostoma spinigerum</name>
    <dbReference type="NCBI Taxonomy" id="75299"/>
    <lineage>
        <taxon>Eukaryota</taxon>
        <taxon>Metazoa</taxon>
        <taxon>Ecdysozoa</taxon>
        <taxon>Nematoda</taxon>
        <taxon>Chromadorea</taxon>
        <taxon>Rhabditida</taxon>
        <taxon>Spirurina</taxon>
        <taxon>Gnathostomatomorpha</taxon>
        <taxon>Gnathostomatoidea</taxon>
        <taxon>Gnathostomatidae</taxon>
        <taxon>Gnathostoma</taxon>
    </lineage>
</organism>
<evidence type="ECO:0000313" key="2">
    <source>
        <dbReference type="EMBL" id="MFH4976822.1"/>
    </source>
</evidence>
<keyword evidence="1" id="KW-0732">Signal</keyword>
<comment type="caution">
    <text evidence="2">The sequence shown here is derived from an EMBL/GenBank/DDBJ whole genome shotgun (WGS) entry which is preliminary data.</text>
</comment>
<evidence type="ECO:0000313" key="3">
    <source>
        <dbReference type="Proteomes" id="UP001608902"/>
    </source>
</evidence>
<keyword evidence="3" id="KW-1185">Reference proteome</keyword>
<reference evidence="2 3" key="1">
    <citation type="submission" date="2024-08" db="EMBL/GenBank/DDBJ databases">
        <title>Gnathostoma spinigerum genome.</title>
        <authorList>
            <person name="Gonzalez-Bertolin B."/>
            <person name="Monzon S."/>
            <person name="Zaballos A."/>
            <person name="Jimenez P."/>
            <person name="Dekumyoy P."/>
            <person name="Varona S."/>
            <person name="Cuesta I."/>
            <person name="Sumanam S."/>
            <person name="Adisakwattana P."/>
            <person name="Gasser R.B."/>
            <person name="Hernandez-Gonzalez A."/>
            <person name="Young N.D."/>
            <person name="Perteguer M.J."/>
        </authorList>
    </citation>
    <scope>NUCLEOTIDE SEQUENCE [LARGE SCALE GENOMIC DNA]</scope>
    <source>
        <strain evidence="2">AL3</strain>
        <tissue evidence="2">Liver</tissue>
    </source>
</reference>
<feature type="chain" id="PRO_5044845375" evidence="1">
    <location>
        <begin position="25"/>
        <end position="83"/>
    </location>
</feature>
<dbReference type="Proteomes" id="UP001608902">
    <property type="component" value="Unassembled WGS sequence"/>
</dbReference>
<protein>
    <submittedName>
        <fullName evidence="2">Uncharacterized protein</fullName>
    </submittedName>
</protein>
<dbReference type="AlphaFoldDB" id="A0ABD6EJT5"/>
<gene>
    <name evidence="2" type="ORF">AB6A40_003531</name>
</gene>
<evidence type="ECO:0000256" key="1">
    <source>
        <dbReference type="SAM" id="SignalP"/>
    </source>
</evidence>
<name>A0ABD6EJT5_9BILA</name>